<protein>
    <submittedName>
        <fullName evidence="1">DUF1482 family protein</fullName>
    </submittedName>
</protein>
<evidence type="ECO:0000313" key="2">
    <source>
        <dbReference type="Proteomes" id="UP000867740"/>
    </source>
</evidence>
<reference evidence="1" key="1">
    <citation type="journal article" date="2018" name="Genome Biol.">
        <title>SKESA: strategic k-mer extension for scrupulous assemblies.</title>
        <authorList>
            <person name="Souvorov A."/>
            <person name="Agarwala R."/>
            <person name="Lipman D.J."/>
        </authorList>
    </citation>
    <scope>NUCLEOTIDE SEQUENCE</scope>
    <source>
        <strain evidence="1">CAVp300</strain>
    </source>
</reference>
<comment type="caution">
    <text evidence="1">The sequence shown here is derived from an EMBL/GenBank/DDBJ whole genome shotgun (WGS) entry which is preliminary data.</text>
</comment>
<gene>
    <name evidence="1" type="ORF">I8531_003863</name>
</gene>
<proteinExistence type="predicted"/>
<dbReference type="AlphaFoldDB" id="A0A9P3TB31"/>
<dbReference type="RefSeq" id="WP_047369726.1">
    <property type="nucleotide sequence ID" value="NZ_CABMNU010000005.1"/>
</dbReference>
<dbReference type="InterPro" id="IPR009954">
    <property type="entry name" value="DUF1482"/>
</dbReference>
<organism evidence="1 2">
    <name type="scientific">Kluyvera intermedia</name>
    <name type="common">Enterobacter intermedius</name>
    <dbReference type="NCBI Taxonomy" id="61648"/>
    <lineage>
        <taxon>Bacteria</taxon>
        <taxon>Pseudomonadati</taxon>
        <taxon>Pseudomonadota</taxon>
        <taxon>Gammaproteobacteria</taxon>
        <taxon>Enterobacterales</taxon>
        <taxon>Enterobacteriaceae</taxon>
        <taxon>Kluyvera</taxon>
    </lineage>
</organism>
<dbReference type="Pfam" id="PF07358">
    <property type="entry name" value="DUF1482"/>
    <property type="match status" value="1"/>
</dbReference>
<name>A0A9P3TB31_KLUIN</name>
<accession>A0A9P3TB31</accession>
<sequence length="61" mass="6488">MSTFFYLVITVCALTGECSDTPLGVYQTEDDCNAAAAEQSVKGECFPVSIPAADQQPAVHF</sequence>
<dbReference type="EMBL" id="DACSUM010000036">
    <property type="protein sequence ID" value="HAT3583521.1"/>
    <property type="molecule type" value="Genomic_DNA"/>
</dbReference>
<reference evidence="1" key="2">
    <citation type="submission" date="2020-10" db="EMBL/GenBank/DDBJ databases">
        <authorList>
            <consortium name="NCBI Pathogen Detection Project"/>
        </authorList>
    </citation>
    <scope>NUCLEOTIDE SEQUENCE</scope>
    <source>
        <strain evidence="1">CAVp300</strain>
    </source>
</reference>
<evidence type="ECO:0000313" key="1">
    <source>
        <dbReference type="EMBL" id="HAT3583521.1"/>
    </source>
</evidence>
<dbReference type="Proteomes" id="UP000867740">
    <property type="component" value="Unassembled WGS sequence"/>
</dbReference>